<organism evidence="2">
    <name type="scientific">Perkinsus marinus (strain ATCC 50983 / TXsc)</name>
    <dbReference type="NCBI Taxonomy" id="423536"/>
    <lineage>
        <taxon>Eukaryota</taxon>
        <taxon>Sar</taxon>
        <taxon>Alveolata</taxon>
        <taxon>Perkinsozoa</taxon>
        <taxon>Perkinsea</taxon>
        <taxon>Perkinsida</taxon>
        <taxon>Perkinsidae</taxon>
        <taxon>Perkinsus</taxon>
    </lineage>
</organism>
<dbReference type="AlphaFoldDB" id="C5KCR2"/>
<gene>
    <name evidence="1" type="ORF">Pmar_PMAR023582</name>
</gene>
<reference evidence="1 2" key="1">
    <citation type="submission" date="2008-07" db="EMBL/GenBank/DDBJ databases">
        <authorList>
            <person name="El-Sayed N."/>
            <person name="Caler E."/>
            <person name="Inman J."/>
            <person name="Amedeo P."/>
            <person name="Hass B."/>
            <person name="Wortman J."/>
        </authorList>
    </citation>
    <scope>NUCLEOTIDE SEQUENCE [LARGE SCALE GENOMIC DNA]</scope>
    <source>
        <strain evidence="2">ATCC 50983 / TXsc</strain>
    </source>
</reference>
<name>C5KCR2_PERM5</name>
<feature type="non-terminal residue" evidence="1">
    <location>
        <position position="102"/>
    </location>
</feature>
<dbReference type="GeneID" id="9087315"/>
<protein>
    <submittedName>
        <fullName evidence="1">Uncharacterized protein</fullName>
    </submittedName>
</protein>
<sequence>LTGFHAKVMNLITCIAREYQPTSDRIMVGLVNMLDSTCSSLANEAAVAVSGKTIVRDIIAHRKRCGDQGDLKTVLLGLSKALESLTTPAARASIVWLLAQAD</sequence>
<dbReference type="InParanoid" id="C5KCR2"/>
<feature type="non-terminal residue" evidence="1">
    <location>
        <position position="1"/>
    </location>
</feature>
<evidence type="ECO:0000313" key="2">
    <source>
        <dbReference type="Proteomes" id="UP000007800"/>
    </source>
</evidence>
<proteinExistence type="predicted"/>
<dbReference type="Proteomes" id="UP000007800">
    <property type="component" value="Unassembled WGS sequence"/>
</dbReference>
<dbReference type="InterPro" id="IPR011989">
    <property type="entry name" value="ARM-like"/>
</dbReference>
<accession>C5KCR2</accession>
<evidence type="ECO:0000313" key="1">
    <source>
        <dbReference type="EMBL" id="EER17661.1"/>
    </source>
</evidence>
<dbReference type="EMBL" id="GG671995">
    <property type="protein sequence ID" value="EER17661.1"/>
    <property type="molecule type" value="Genomic_DNA"/>
</dbReference>
<keyword evidence="2" id="KW-1185">Reference proteome</keyword>
<dbReference type="Gene3D" id="1.25.10.10">
    <property type="entry name" value="Leucine-rich Repeat Variant"/>
    <property type="match status" value="1"/>
</dbReference>
<dbReference type="RefSeq" id="XP_002785865.1">
    <property type="nucleotide sequence ID" value="XM_002785819.1"/>
</dbReference>